<evidence type="ECO:0000256" key="4">
    <source>
        <dbReference type="ARBA" id="ARBA00047942"/>
    </source>
</evidence>
<dbReference type="GO" id="GO:0032259">
    <property type="term" value="P:methylation"/>
    <property type="evidence" value="ECO:0007669"/>
    <property type="project" value="UniProtKB-KW"/>
</dbReference>
<dbReference type="Pfam" id="PF20464">
    <property type="entry name" value="MmeI_N"/>
    <property type="match status" value="1"/>
</dbReference>
<dbReference type="InterPro" id="IPR046816">
    <property type="entry name" value="MmeI_Mtase"/>
</dbReference>
<dbReference type="KEGG" id="bsed:DN745_01495"/>
<comment type="catalytic activity">
    <reaction evidence="4">
        <text>a 2'-deoxyadenosine in DNA + S-adenosyl-L-methionine = an N(6)-methyl-2'-deoxyadenosine in DNA + S-adenosyl-L-homocysteine + H(+)</text>
        <dbReference type="Rhea" id="RHEA:15197"/>
        <dbReference type="Rhea" id="RHEA-COMP:12418"/>
        <dbReference type="Rhea" id="RHEA-COMP:12419"/>
        <dbReference type="ChEBI" id="CHEBI:15378"/>
        <dbReference type="ChEBI" id="CHEBI:57856"/>
        <dbReference type="ChEBI" id="CHEBI:59789"/>
        <dbReference type="ChEBI" id="CHEBI:90615"/>
        <dbReference type="ChEBI" id="CHEBI:90616"/>
        <dbReference type="EC" id="2.1.1.72"/>
    </reaction>
</comment>
<evidence type="ECO:0000313" key="5">
    <source>
        <dbReference type="EMBL" id="AWV88075.1"/>
    </source>
</evidence>
<dbReference type="RefSeq" id="WP_111331493.1">
    <property type="nucleotide sequence ID" value="NZ_CP030032.1"/>
</dbReference>
<dbReference type="Pfam" id="PF20467">
    <property type="entry name" value="MmeI_C"/>
    <property type="match status" value="1"/>
</dbReference>
<sequence length="918" mass="103116">MNAVEIEEALAELFEAEFQPETFAFSFLRAFGNKDTTIKRLKDGGTNKSDVDGGVLQRKNIHLQVCAPGEAGAAVASLKANPLTQKHGARFVLATDGEMVEAEDLSSGEYVACEYRDFPNHFGVFLPLAGIEMVAEIKDNAVDIRAANRLRRLYTSLFEHNPEWASAERADEMNHFMGRLIFCFFAEDTSIFGGLAPFSETIQQMSEPSGGNVHEVLETLFKSMDTPIDEREAADLPRWALPFPYVNGGLFAGSVEVPRFSRAARSYFLELGRLQWTEINPDIFGSMVQTIADPELRSTAGMHYTSVPNILKVLNPLFLDDLRAHLERAGDNPRKLLNLRKRIARIRVFDPACGSGNFLIIAYKELRAIEAEVNRRRGEEGRASDISPLNFRGIEIGHFAAEIARLSLIIARYQCDAIHLGQQSALREFLPLKKENWIVCGNALRIDWRTVCPPSGGAETIQSTEQDLFAETLEEPTIDFENEGGETYICGNPPYLGFSNQSKEQKADIAHVFKGKVKGYRSLDYVAGWFMRAAEYGEADIALVTTNSLCQGQSVMRIWPPIFETGFKIHFAYQSFKWANLASHNAGVTVAIVGLSKNPPTNRNIYSVEDGELIEKQVENINAYLTASPNVVVKKVTKPLSANLSTMNYGNKPTDGGYLLLSYDEMLEVKDSITSVNVEALHLIRRVYGSREFIRDLERYCLWICDEDLELAQSIPAIRQRIDNVRKMRLKSRANSTQKWANSPHRFIQSPQKGNEKLIVVPSVSSENREYLPVGVKPEGDIVTNLVFALFDAPLWNLALIASRIHLIWIGAVCGKMKTDFRYSNALGWHTFPVPTLTEKNKKDLTEAAERILLAREAHFPASIADLYDGDAMPENLREAHAHNDEVVERIFIGRRFRNDTERLEVLFKRYAELVEAS</sequence>
<organism evidence="5 6">
    <name type="scientific">Bradymonas sediminis</name>
    <dbReference type="NCBI Taxonomy" id="1548548"/>
    <lineage>
        <taxon>Bacteria</taxon>
        <taxon>Deltaproteobacteria</taxon>
        <taxon>Bradymonadales</taxon>
        <taxon>Bradymonadaceae</taxon>
        <taxon>Bradymonas</taxon>
    </lineage>
</organism>
<dbReference type="InterPro" id="IPR050953">
    <property type="entry name" value="N4_N6_ade-DNA_methylase"/>
</dbReference>
<dbReference type="InterPro" id="IPR046820">
    <property type="entry name" value="MmeI_TRD"/>
</dbReference>
<dbReference type="Pfam" id="PF20473">
    <property type="entry name" value="MmeI_Mtase"/>
    <property type="match status" value="1"/>
</dbReference>
<dbReference type="SUPFAM" id="SSF53335">
    <property type="entry name" value="S-adenosyl-L-methionine-dependent methyltransferases"/>
    <property type="match status" value="1"/>
</dbReference>
<proteinExistence type="predicted"/>
<dbReference type="InterPro" id="IPR029063">
    <property type="entry name" value="SAM-dependent_MTases_sf"/>
</dbReference>
<evidence type="ECO:0000256" key="3">
    <source>
        <dbReference type="ARBA" id="ARBA00022679"/>
    </source>
</evidence>
<dbReference type="Pfam" id="PF20466">
    <property type="entry name" value="MmeI_TRD"/>
    <property type="match status" value="1"/>
</dbReference>
<keyword evidence="6" id="KW-1185">Reference proteome</keyword>
<dbReference type="PANTHER" id="PTHR33841:SF1">
    <property type="entry name" value="DNA METHYLTRANSFERASE A"/>
    <property type="match status" value="1"/>
</dbReference>
<evidence type="ECO:0000313" key="6">
    <source>
        <dbReference type="Proteomes" id="UP000249799"/>
    </source>
</evidence>
<evidence type="ECO:0000256" key="2">
    <source>
        <dbReference type="ARBA" id="ARBA00022603"/>
    </source>
</evidence>
<evidence type="ECO:0000256" key="1">
    <source>
        <dbReference type="ARBA" id="ARBA00011900"/>
    </source>
</evidence>
<dbReference type="InterPro" id="IPR046818">
    <property type="entry name" value="MmeI_C"/>
</dbReference>
<dbReference type="PANTHER" id="PTHR33841">
    <property type="entry name" value="DNA METHYLTRANSFERASE YEEA-RELATED"/>
    <property type="match status" value="1"/>
</dbReference>
<protein>
    <recommendedName>
        <fullName evidence="1">site-specific DNA-methyltransferase (adenine-specific)</fullName>
        <ecNumber evidence="1">2.1.1.72</ecNumber>
    </recommendedName>
</protein>
<name>A0A2Z4FH62_9DELT</name>
<keyword evidence="2" id="KW-0489">Methyltransferase</keyword>
<dbReference type="InterPro" id="IPR046817">
    <property type="entry name" value="MmeI_N"/>
</dbReference>
<dbReference type="OrthoDB" id="9761012at2"/>
<dbReference type="Pfam" id="PF20465">
    <property type="entry name" value="MmeI_hel"/>
    <property type="match status" value="1"/>
</dbReference>
<reference evidence="5 6" key="1">
    <citation type="submission" date="2018-06" db="EMBL/GenBank/DDBJ databases">
        <title>Lujinxingia sediminis gen. nov. sp. nov., a new facultative anaerobic member of the class Deltaproteobacteria, and proposal of Lujinxingaceae fam. nov.</title>
        <authorList>
            <person name="Guo L.-Y."/>
            <person name="Li C.-M."/>
            <person name="Wang S."/>
            <person name="Du Z.-J."/>
        </authorList>
    </citation>
    <scope>NUCLEOTIDE SEQUENCE [LARGE SCALE GENOMIC DNA]</scope>
    <source>
        <strain evidence="5 6">FA350</strain>
    </source>
</reference>
<dbReference type="REBASE" id="253704">
    <property type="entry name" value="BseFA350ORF1495P"/>
</dbReference>
<dbReference type="EMBL" id="CP030032">
    <property type="protein sequence ID" value="AWV88075.1"/>
    <property type="molecule type" value="Genomic_DNA"/>
</dbReference>
<dbReference type="Gene3D" id="3.40.50.150">
    <property type="entry name" value="Vaccinia Virus protein VP39"/>
    <property type="match status" value="1"/>
</dbReference>
<dbReference type="EC" id="2.1.1.72" evidence="1"/>
<dbReference type="GO" id="GO:0009007">
    <property type="term" value="F:site-specific DNA-methyltransferase (adenine-specific) activity"/>
    <property type="evidence" value="ECO:0007669"/>
    <property type="project" value="UniProtKB-EC"/>
</dbReference>
<keyword evidence="3" id="KW-0808">Transferase</keyword>
<accession>A0A2Z4FH62</accession>
<dbReference type="InterPro" id="IPR046819">
    <property type="entry name" value="MmeI_hel"/>
</dbReference>
<gene>
    <name evidence="5" type="ORF">DN745_01495</name>
</gene>
<dbReference type="AlphaFoldDB" id="A0A2Z4FH62"/>
<dbReference type="Proteomes" id="UP000249799">
    <property type="component" value="Chromosome"/>
</dbReference>